<dbReference type="EMBL" id="QUZK01000003">
    <property type="protein sequence ID" value="RFF32881.1"/>
    <property type="molecule type" value="Genomic_DNA"/>
</dbReference>
<feature type="transmembrane region" description="Helical" evidence="6">
    <location>
        <begin position="47"/>
        <end position="67"/>
    </location>
</feature>
<dbReference type="Pfam" id="PF00884">
    <property type="entry name" value="Sulfatase"/>
    <property type="match status" value="1"/>
</dbReference>
<keyword evidence="9" id="KW-1185">Reference proteome</keyword>
<keyword evidence="2" id="KW-1003">Cell membrane</keyword>
<evidence type="ECO:0000256" key="3">
    <source>
        <dbReference type="ARBA" id="ARBA00022692"/>
    </source>
</evidence>
<keyword evidence="4 6" id="KW-1133">Transmembrane helix</keyword>
<keyword evidence="3 6" id="KW-0812">Transmembrane</keyword>
<dbReference type="PANTHER" id="PTHR47371">
    <property type="entry name" value="LIPOTEICHOIC ACID SYNTHASE"/>
    <property type="match status" value="1"/>
</dbReference>
<evidence type="ECO:0000313" key="9">
    <source>
        <dbReference type="Proteomes" id="UP000260351"/>
    </source>
</evidence>
<comment type="caution">
    <text evidence="8">The sequence shown here is derived from an EMBL/GenBank/DDBJ whole genome shotgun (WGS) entry which is preliminary data.</text>
</comment>
<evidence type="ECO:0000256" key="4">
    <source>
        <dbReference type="ARBA" id="ARBA00022989"/>
    </source>
</evidence>
<feature type="transmembrane region" description="Helical" evidence="6">
    <location>
        <begin position="150"/>
        <end position="171"/>
    </location>
</feature>
<dbReference type="PANTHER" id="PTHR47371:SF3">
    <property type="entry name" value="PHOSPHOGLYCEROL TRANSFERASE I"/>
    <property type="match status" value="1"/>
</dbReference>
<dbReference type="Proteomes" id="UP000260351">
    <property type="component" value="Unassembled WGS sequence"/>
</dbReference>
<evidence type="ECO:0000256" key="5">
    <source>
        <dbReference type="ARBA" id="ARBA00023136"/>
    </source>
</evidence>
<protein>
    <recommendedName>
        <fullName evidence="7">Sulfatase N-terminal domain-containing protein</fullName>
    </recommendedName>
</protein>
<organism evidence="8 9">
    <name type="scientific">Wenzhouxiangella sediminis</name>
    <dbReference type="NCBI Taxonomy" id="1792836"/>
    <lineage>
        <taxon>Bacteria</taxon>
        <taxon>Pseudomonadati</taxon>
        <taxon>Pseudomonadota</taxon>
        <taxon>Gammaproteobacteria</taxon>
        <taxon>Chromatiales</taxon>
        <taxon>Wenzhouxiangellaceae</taxon>
        <taxon>Wenzhouxiangella</taxon>
    </lineage>
</organism>
<proteinExistence type="predicted"/>
<dbReference type="SUPFAM" id="SSF53649">
    <property type="entry name" value="Alkaline phosphatase-like"/>
    <property type="match status" value="1"/>
</dbReference>
<evidence type="ECO:0000256" key="1">
    <source>
        <dbReference type="ARBA" id="ARBA00004651"/>
    </source>
</evidence>
<feature type="transmembrane region" description="Helical" evidence="6">
    <location>
        <begin position="119"/>
        <end position="143"/>
    </location>
</feature>
<evidence type="ECO:0000313" key="8">
    <source>
        <dbReference type="EMBL" id="RFF32881.1"/>
    </source>
</evidence>
<comment type="subcellular location">
    <subcellularLocation>
        <location evidence="1">Cell membrane</location>
        <topology evidence="1">Multi-pass membrane protein</topology>
    </subcellularLocation>
</comment>
<dbReference type="GO" id="GO:0005886">
    <property type="term" value="C:plasma membrane"/>
    <property type="evidence" value="ECO:0007669"/>
    <property type="project" value="UniProtKB-SubCell"/>
</dbReference>
<gene>
    <name evidence="8" type="ORF">DZC52_00675</name>
</gene>
<reference evidence="8 9" key="1">
    <citation type="submission" date="2018-08" db="EMBL/GenBank/DDBJ databases">
        <title>Wenzhouxiangella salilacus sp. nov., a novel bacterium isolated from a saline lake in Xinjiang Province, China.</title>
        <authorList>
            <person name="Han S."/>
        </authorList>
    </citation>
    <scope>NUCLEOTIDE SEQUENCE [LARGE SCALE GENOMIC DNA]</scope>
    <source>
        <strain evidence="8 9">XDB06</strain>
    </source>
</reference>
<accession>A0A3E1KCX4</accession>
<dbReference type="InterPro" id="IPR050448">
    <property type="entry name" value="OpgB/LTA_synthase_biosynth"/>
</dbReference>
<sequence length="590" mass="64968">MAVTWPWVAIAAILALFVLRARVVEDHYGAVVACEGCFFLPSIVQDLWVLAIACVLLAMVIVSPWRLLRWLGGLVLSVLLIGYVIDVYLLHAFGIRLFLADIAVYGLSIGLVVEQFAAWAGGVVPAVLLIVLLVGLVSLPAVLPRSASPVMMASLVLVGLVSTGVAAFGPAPDFVNSWIYRNFLQANSATTESVRYSPERIEAIRNKQDAILPRSCESSPVDRRNVIVLILESWSSYQSPAFGGHLDWTPELDALAMENVRYTNLHAGGFSTNEGLVNILGGVRLWAPFEHLFEAAEFGHAWGIDGGMAEVLGSAGFRTAFLTTGPLSFLRKGEWLRDLGFDYVEGNQHPFYEDWERVAFHAAADEALYRRALQWTGDQADSPYLLVLETVSTHQPYINPETGAYDIEGSFRYADRWAAWFHDRLEERGFFDSGVLLVVSDHRSMTPISAEEQERFGRGAASRIPMFMVDKQWQGAPVVDRVHGLGDLVAGMRQRVSGEVCTDATQASPFRTDEAEGSCAFHLRGSQRGIVDVFCGDGNGRVLLDGDDTRFTDVSGLSPRRREQVLTAIALERIRGSERARRYEAAGGDR</sequence>
<dbReference type="InterPro" id="IPR017850">
    <property type="entry name" value="Alkaline_phosphatase_core_sf"/>
</dbReference>
<dbReference type="AlphaFoldDB" id="A0A3E1KCX4"/>
<name>A0A3E1KCX4_9GAMM</name>
<evidence type="ECO:0000259" key="7">
    <source>
        <dbReference type="Pfam" id="PF00884"/>
    </source>
</evidence>
<dbReference type="Gene3D" id="3.40.720.10">
    <property type="entry name" value="Alkaline Phosphatase, subunit A"/>
    <property type="match status" value="1"/>
</dbReference>
<dbReference type="InterPro" id="IPR000917">
    <property type="entry name" value="Sulfatase_N"/>
</dbReference>
<feature type="domain" description="Sulfatase N-terminal" evidence="7">
    <location>
        <begin position="224"/>
        <end position="475"/>
    </location>
</feature>
<evidence type="ECO:0000256" key="2">
    <source>
        <dbReference type="ARBA" id="ARBA00022475"/>
    </source>
</evidence>
<feature type="transmembrane region" description="Helical" evidence="6">
    <location>
        <begin position="74"/>
        <end position="99"/>
    </location>
</feature>
<evidence type="ECO:0000256" key="6">
    <source>
        <dbReference type="SAM" id="Phobius"/>
    </source>
</evidence>
<keyword evidence="5 6" id="KW-0472">Membrane</keyword>